<dbReference type="EMBL" id="ML738589">
    <property type="protein sequence ID" value="KAE8167451.1"/>
    <property type="molecule type" value="Genomic_DNA"/>
</dbReference>
<protein>
    <submittedName>
        <fullName evidence="1">Uncharacterized protein</fullName>
    </submittedName>
</protein>
<gene>
    <name evidence="1" type="ORF">BDV40DRAFT_252953</name>
</gene>
<organism evidence="1 2">
    <name type="scientific">Aspergillus tamarii</name>
    <dbReference type="NCBI Taxonomy" id="41984"/>
    <lineage>
        <taxon>Eukaryota</taxon>
        <taxon>Fungi</taxon>
        <taxon>Dikarya</taxon>
        <taxon>Ascomycota</taxon>
        <taxon>Pezizomycotina</taxon>
        <taxon>Eurotiomycetes</taxon>
        <taxon>Eurotiomycetidae</taxon>
        <taxon>Eurotiales</taxon>
        <taxon>Aspergillaceae</taxon>
        <taxon>Aspergillus</taxon>
        <taxon>Aspergillus subgen. Circumdati</taxon>
    </lineage>
</organism>
<proteinExistence type="predicted"/>
<evidence type="ECO:0000313" key="1">
    <source>
        <dbReference type="EMBL" id="KAE8167451.1"/>
    </source>
</evidence>
<evidence type="ECO:0000313" key="2">
    <source>
        <dbReference type="Proteomes" id="UP000326950"/>
    </source>
</evidence>
<name>A0A5N6VC39_ASPTM</name>
<accession>A0A5N6VC39</accession>
<dbReference type="Proteomes" id="UP000326950">
    <property type="component" value="Unassembled WGS sequence"/>
</dbReference>
<reference evidence="1 2" key="1">
    <citation type="submission" date="2019-04" db="EMBL/GenBank/DDBJ databases">
        <title>Friends and foes A comparative genomics study of 23 Aspergillus species from section Flavi.</title>
        <authorList>
            <consortium name="DOE Joint Genome Institute"/>
            <person name="Kjaerbolling I."/>
            <person name="Vesth T."/>
            <person name="Frisvad J.C."/>
            <person name="Nybo J.L."/>
            <person name="Theobald S."/>
            <person name="Kildgaard S."/>
            <person name="Isbrandt T."/>
            <person name="Kuo A."/>
            <person name="Sato A."/>
            <person name="Lyhne E.K."/>
            <person name="Kogle M.E."/>
            <person name="Wiebenga A."/>
            <person name="Kun R.S."/>
            <person name="Lubbers R.J."/>
            <person name="Makela M.R."/>
            <person name="Barry K."/>
            <person name="Chovatia M."/>
            <person name="Clum A."/>
            <person name="Daum C."/>
            <person name="Haridas S."/>
            <person name="He G."/>
            <person name="LaButti K."/>
            <person name="Lipzen A."/>
            <person name="Mondo S."/>
            <person name="Riley R."/>
            <person name="Salamov A."/>
            <person name="Simmons B.A."/>
            <person name="Magnuson J.K."/>
            <person name="Henrissat B."/>
            <person name="Mortensen U.H."/>
            <person name="Larsen T.O."/>
            <person name="Devries R.P."/>
            <person name="Grigoriev I.V."/>
            <person name="Machida M."/>
            <person name="Baker S.E."/>
            <person name="Andersen M.R."/>
        </authorList>
    </citation>
    <scope>NUCLEOTIDE SEQUENCE [LARGE SCALE GENOMIC DNA]</scope>
    <source>
        <strain evidence="1 2">CBS 117626</strain>
    </source>
</reference>
<keyword evidence="2" id="KW-1185">Reference proteome</keyword>
<sequence length="79" mass="8472">MLVLALPINICHSWAQKAPPGLPNLSLSLREMRLDTRSISLLRSRLLETPKPLCIATGAASIAIDCQETSKPGALSFSS</sequence>
<dbReference type="AlphaFoldDB" id="A0A5N6VC39"/>